<evidence type="ECO:0000313" key="2">
    <source>
        <dbReference type="EMBL" id="AKG36353.1"/>
    </source>
</evidence>
<organism evidence="2 3">
    <name type="scientific">Paenibacillus durus ATCC 35681</name>
    <dbReference type="NCBI Taxonomy" id="1333534"/>
    <lineage>
        <taxon>Bacteria</taxon>
        <taxon>Bacillati</taxon>
        <taxon>Bacillota</taxon>
        <taxon>Bacilli</taxon>
        <taxon>Bacillales</taxon>
        <taxon>Paenibacillaceae</taxon>
        <taxon>Paenibacillus</taxon>
    </lineage>
</organism>
<gene>
    <name evidence="2" type="ORF">VK70_18865</name>
</gene>
<reference evidence="2 3" key="1">
    <citation type="submission" date="2015-03" db="EMBL/GenBank/DDBJ databases">
        <authorList>
            <person name="Abdul Halim M."/>
        </authorList>
    </citation>
    <scope>NUCLEOTIDE SEQUENCE [LARGE SCALE GENOMIC DNA]</scope>
    <source>
        <strain evidence="2 3">ATCC 35681</strain>
    </source>
</reference>
<dbReference type="PATRIC" id="fig|1333534.5.peg.4143"/>
<dbReference type="Proteomes" id="UP000034189">
    <property type="component" value="Chromosome"/>
</dbReference>
<accession>A0A0F7FD41</accession>
<protein>
    <submittedName>
        <fullName evidence="2">Uncharacterized protein</fullName>
    </submittedName>
</protein>
<dbReference type="HOGENOM" id="CLU_2410445_0_0_9"/>
<dbReference type="EMBL" id="CP011114">
    <property type="protein sequence ID" value="AKG36353.1"/>
    <property type="molecule type" value="Genomic_DNA"/>
</dbReference>
<feature type="region of interest" description="Disordered" evidence="1">
    <location>
        <begin position="34"/>
        <end position="60"/>
    </location>
</feature>
<dbReference type="AlphaFoldDB" id="A0A0F7FD41"/>
<reference evidence="2 3" key="2">
    <citation type="journal article" date="2016" name="Genome Announc.">
        <title>Genome Sequence of a Gram-Positive Diazotroph, Paenibacillus durus Type Strain ATCC 35681.</title>
        <authorList>
            <person name="Halim M.A."/>
            <person name="Rahman A.Y."/>
            <person name="Sim K.S."/>
            <person name="Yam H.C."/>
            <person name="Rahim A.A."/>
            <person name="Ghazali A.H."/>
            <person name="Najimudin N."/>
        </authorList>
    </citation>
    <scope>NUCLEOTIDE SEQUENCE [LARGE SCALE GENOMIC DNA]</scope>
    <source>
        <strain evidence="2 3">ATCC 35681</strain>
    </source>
</reference>
<evidence type="ECO:0000313" key="3">
    <source>
        <dbReference type="Proteomes" id="UP000034189"/>
    </source>
</evidence>
<proteinExistence type="predicted"/>
<name>A0A0F7FD41_PAEDU</name>
<evidence type="ECO:0000256" key="1">
    <source>
        <dbReference type="SAM" id="MobiDB-lite"/>
    </source>
</evidence>
<sequence length="92" mass="10532">MKSRIRHLLDYGEYCGNPPLSGDEENKCIGKHAVSNEPGSIREEAEAYDSTGDDSESVTPQPTLSLFWSFPQGRGVRQPWRSRLWEHQRDQL</sequence>